<organism evidence="1 2">
    <name type="scientific">Putridiphycobacter roseus</name>
    <dbReference type="NCBI Taxonomy" id="2219161"/>
    <lineage>
        <taxon>Bacteria</taxon>
        <taxon>Pseudomonadati</taxon>
        <taxon>Bacteroidota</taxon>
        <taxon>Flavobacteriia</taxon>
        <taxon>Flavobacteriales</taxon>
        <taxon>Crocinitomicaceae</taxon>
        <taxon>Putridiphycobacter</taxon>
    </lineage>
</organism>
<evidence type="ECO:0000313" key="1">
    <source>
        <dbReference type="EMBL" id="PZE16865.1"/>
    </source>
</evidence>
<proteinExistence type="predicted"/>
<gene>
    <name evidence="1" type="ORF">DNU06_11450</name>
</gene>
<keyword evidence="2" id="KW-1185">Reference proteome</keyword>
<evidence type="ECO:0000313" key="2">
    <source>
        <dbReference type="Proteomes" id="UP000249248"/>
    </source>
</evidence>
<dbReference type="AlphaFoldDB" id="A0A2W1NC00"/>
<accession>A0A2W1NC00</accession>
<comment type="caution">
    <text evidence="1">The sequence shown here is derived from an EMBL/GenBank/DDBJ whole genome shotgun (WGS) entry which is preliminary data.</text>
</comment>
<dbReference type="Proteomes" id="UP000249248">
    <property type="component" value="Unassembled WGS sequence"/>
</dbReference>
<dbReference type="EMBL" id="QKSB01000006">
    <property type="protein sequence ID" value="PZE16865.1"/>
    <property type="molecule type" value="Genomic_DNA"/>
</dbReference>
<reference evidence="1 2" key="1">
    <citation type="submission" date="2018-06" db="EMBL/GenBank/DDBJ databases">
        <title>The draft genome sequence of Crocinitomix sp. SM1701.</title>
        <authorList>
            <person name="Zhang X."/>
        </authorList>
    </citation>
    <scope>NUCLEOTIDE SEQUENCE [LARGE SCALE GENOMIC DNA]</scope>
    <source>
        <strain evidence="1 2">SM1701</strain>
    </source>
</reference>
<sequence>MIQKLIQKIKILLAQLNQHQVKRIKNRTMVFSANQEYLVHLIAGKLKSNGIESITLNQKDSTYNNFGEIELYVHTKDVVKAKYIIDQTNEEE</sequence>
<name>A0A2W1NC00_9FLAO</name>
<protein>
    <submittedName>
        <fullName evidence="1">Uncharacterized protein</fullName>
    </submittedName>
</protein>